<evidence type="ECO:0000256" key="1">
    <source>
        <dbReference type="ARBA" id="ARBA00004651"/>
    </source>
</evidence>
<dbReference type="InterPro" id="IPR000515">
    <property type="entry name" value="MetI-like"/>
</dbReference>
<feature type="domain" description="ABC transmembrane type-1" evidence="8">
    <location>
        <begin position="98"/>
        <end position="328"/>
    </location>
</feature>
<keyword evidence="5 7" id="KW-1133">Transmembrane helix</keyword>
<keyword evidence="2 7" id="KW-0813">Transport</keyword>
<comment type="similarity">
    <text evidence="7">Belongs to the binding-protein-dependent transport system permease family.</text>
</comment>
<dbReference type="EMBL" id="JAICBX010000001">
    <property type="protein sequence ID" value="MBW8635714.1"/>
    <property type="molecule type" value="Genomic_DNA"/>
</dbReference>
<protein>
    <submittedName>
        <fullName evidence="9">ABC transporter permease</fullName>
    </submittedName>
</protein>
<dbReference type="PANTHER" id="PTHR43163">
    <property type="entry name" value="DIPEPTIDE TRANSPORT SYSTEM PERMEASE PROTEIN DPPB-RELATED"/>
    <property type="match status" value="1"/>
</dbReference>
<evidence type="ECO:0000256" key="6">
    <source>
        <dbReference type="ARBA" id="ARBA00023136"/>
    </source>
</evidence>
<reference evidence="9" key="1">
    <citation type="submission" date="2021-08" db="EMBL/GenBank/DDBJ databases">
        <title>Hoeflea bacterium WL0058 sp. nov., isolated from the sediment.</title>
        <authorList>
            <person name="Wang L."/>
            <person name="Zhang D."/>
        </authorList>
    </citation>
    <scope>NUCLEOTIDE SEQUENCE</scope>
    <source>
        <strain evidence="9">WL0058</strain>
    </source>
</reference>
<proteinExistence type="inferred from homology"/>
<dbReference type="InterPro" id="IPR035906">
    <property type="entry name" value="MetI-like_sf"/>
</dbReference>
<dbReference type="SUPFAM" id="SSF161098">
    <property type="entry name" value="MetI-like"/>
    <property type="match status" value="1"/>
</dbReference>
<dbReference type="GO" id="GO:0071916">
    <property type="term" value="F:dipeptide transmembrane transporter activity"/>
    <property type="evidence" value="ECO:0007669"/>
    <property type="project" value="TreeGrafter"/>
</dbReference>
<feature type="transmembrane region" description="Helical" evidence="7">
    <location>
        <begin position="12"/>
        <end position="33"/>
    </location>
</feature>
<comment type="subcellular location">
    <subcellularLocation>
        <location evidence="1 7">Cell membrane</location>
        <topology evidence="1 7">Multi-pass membrane protein</topology>
    </subcellularLocation>
</comment>
<dbReference type="GO" id="GO:0005886">
    <property type="term" value="C:plasma membrane"/>
    <property type="evidence" value="ECO:0007669"/>
    <property type="project" value="UniProtKB-SubCell"/>
</dbReference>
<dbReference type="Pfam" id="PF00528">
    <property type="entry name" value="BPD_transp_1"/>
    <property type="match status" value="1"/>
</dbReference>
<keyword evidence="6 7" id="KW-0472">Membrane</keyword>
<accession>A0AAE2ZGH3</accession>
<dbReference type="PANTHER" id="PTHR43163:SF6">
    <property type="entry name" value="DIPEPTIDE TRANSPORT SYSTEM PERMEASE PROTEIN DPPB-RELATED"/>
    <property type="match status" value="1"/>
</dbReference>
<dbReference type="AlphaFoldDB" id="A0AAE2ZGH3"/>
<evidence type="ECO:0000259" key="8">
    <source>
        <dbReference type="PROSITE" id="PS50928"/>
    </source>
</evidence>
<keyword evidence="4 7" id="KW-0812">Transmembrane</keyword>
<name>A0AAE2ZGH3_9HYPH</name>
<dbReference type="InterPro" id="IPR045621">
    <property type="entry name" value="BPD_transp_1_N"/>
</dbReference>
<feature type="transmembrane region" description="Helical" evidence="7">
    <location>
        <begin position="104"/>
        <end position="122"/>
    </location>
</feature>
<evidence type="ECO:0000313" key="10">
    <source>
        <dbReference type="Proteomes" id="UP001196509"/>
    </source>
</evidence>
<evidence type="ECO:0000256" key="4">
    <source>
        <dbReference type="ARBA" id="ARBA00022692"/>
    </source>
</evidence>
<dbReference type="Proteomes" id="UP001196509">
    <property type="component" value="Unassembled WGS sequence"/>
</dbReference>
<evidence type="ECO:0000256" key="3">
    <source>
        <dbReference type="ARBA" id="ARBA00022475"/>
    </source>
</evidence>
<comment type="caution">
    <text evidence="9">The sequence shown here is derived from an EMBL/GenBank/DDBJ whole genome shotgun (WGS) entry which is preliminary data.</text>
</comment>
<dbReference type="PROSITE" id="PS50928">
    <property type="entry name" value="ABC_TM1"/>
    <property type="match status" value="1"/>
</dbReference>
<sequence>MSPVVRLLAKRLSISVIVLIGVSMLIFMIARVIPGDPARIALGPNATAEQVEQLRQKLHLEDPIWVQYGYFLRNLAHGDLGISLYTNRPVTTDIAQFLPATLELVFVAGVFMVGLGIPLGILSARYRGRMADNLIRVVSLLGVSAPSFVWAVILMLLFAFFLPLFPIAGQISDTIPTPHRVTGFLLVDSLLDGDFTAFFNALHHIILPAFALALSGIGQAARLTRANMVETYDKPYIEMAESYGFAPGRIANKFAFRPSLIPSLTIIGLDFAAMLGNAFLVEAVFAWPGLSRYGVQVILRKDLNAIVGTVLVISAMFLIVNIIVDLLIAYINPRIRLANGGRS</sequence>
<keyword evidence="3" id="KW-1003">Cell membrane</keyword>
<evidence type="ECO:0000313" key="9">
    <source>
        <dbReference type="EMBL" id="MBW8635714.1"/>
    </source>
</evidence>
<dbReference type="RefSeq" id="WP_220226436.1">
    <property type="nucleotide sequence ID" value="NZ_JAICBX010000001.1"/>
</dbReference>
<evidence type="ECO:0000256" key="5">
    <source>
        <dbReference type="ARBA" id="ARBA00022989"/>
    </source>
</evidence>
<feature type="transmembrane region" description="Helical" evidence="7">
    <location>
        <begin position="259"/>
        <end position="285"/>
    </location>
</feature>
<dbReference type="Pfam" id="PF19300">
    <property type="entry name" value="BPD_transp_1_N"/>
    <property type="match status" value="1"/>
</dbReference>
<feature type="transmembrane region" description="Helical" evidence="7">
    <location>
        <begin position="305"/>
        <end position="331"/>
    </location>
</feature>
<gene>
    <name evidence="9" type="ORF">K1W69_00825</name>
</gene>
<dbReference type="Gene3D" id="1.10.3720.10">
    <property type="entry name" value="MetI-like"/>
    <property type="match status" value="1"/>
</dbReference>
<feature type="transmembrane region" description="Helical" evidence="7">
    <location>
        <begin position="134"/>
        <end position="162"/>
    </location>
</feature>
<organism evidence="9 10">
    <name type="scientific">Flavimaribacter sediminis</name>
    <dbReference type="NCBI Taxonomy" id="2865987"/>
    <lineage>
        <taxon>Bacteria</taxon>
        <taxon>Pseudomonadati</taxon>
        <taxon>Pseudomonadota</taxon>
        <taxon>Alphaproteobacteria</taxon>
        <taxon>Hyphomicrobiales</taxon>
        <taxon>Rhizobiaceae</taxon>
        <taxon>Flavimaribacter</taxon>
    </lineage>
</organism>
<dbReference type="CDD" id="cd06261">
    <property type="entry name" value="TM_PBP2"/>
    <property type="match status" value="1"/>
</dbReference>
<evidence type="ECO:0000256" key="7">
    <source>
        <dbReference type="RuleBase" id="RU363032"/>
    </source>
</evidence>
<evidence type="ECO:0000256" key="2">
    <source>
        <dbReference type="ARBA" id="ARBA00022448"/>
    </source>
</evidence>
<keyword evidence="10" id="KW-1185">Reference proteome</keyword>
<feature type="transmembrane region" description="Helical" evidence="7">
    <location>
        <begin position="197"/>
        <end position="218"/>
    </location>
</feature>